<dbReference type="PANTHER" id="PTHR30055:SF234">
    <property type="entry name" value="HTH-TYPE TRANSCRIPTIONAL REGULATOR BETI"/>
    <property type="match status" value="1"/>
</dbReference>
<sequence length="207" mass="22524">MPEQAPVVGSRPKKADVRHAILAAAESSFLELGYDATSLNHIARSAGYTKGAIYSNFGSKLELFHTVYQRRIANGQDLVMRVVERAFAETETKDELLDVLSHRVSEALPELAPWQLALSELRSHVGRDEAAATTYGQLYADRVTAFTQACKTHPAIAAAGEHRIHVLAVSMLALINVIALELSTGTAILTEDVLSDVFRQNLQGVLS</sequence>
<evidence type="ECO:0000256" key="3">
    <source>
        <dbReference type="ARBA" id="ARBA00023163"/>
    </source>
</evidence>
<dbReference type="Pfam" id="PF00440">
    <property type="entry name" value="TetR_N"/>
    <property type="match status" value="1"/>
</dbReference>
<dbReference type="Gene3D" id="1.10.357.10">
    <property type="entry name" value="Tetracycline Repressor, domain 2"/>
    <property type="match status" value="1"/>
</dbReference>
<dbReference type="PANTHER" id="PTHR30055">
    <property type="entry name" value="HTH-TYPE TRANSCRIPTIONAL REGULATOR RUTR"/>
    <property type="match status" value="1"/>
</dbReference>
<evidence type="ECO:0000313" key="7">
    <source>
        <dbReference type="Proteomes" id="UP000199288"/>
    </source>
</evidence>
<proteinExistence type="predicted"/>
<accession>A0A1H4AJP2</accession>
<keyword evidence="2 4" id="KW-0238">DNA-binding</keyword>
<keyword evidence="1" id="KW-0805">Transcription regulation</keyword>
<dbReference type="EMBL" id="FNQV01000008">
    <property type="protein sequence ID" value="SEA36169.1"/>
    <property type="molecule type" value="Genomic_DNA"/>
</dbReference>
<dbReference type="GO" id="GO:0003700">
    <property type="term" value="F:DNA-binding transcription factor activity"/>
    <property type="evidence" value="ECO:0007669"/>
    <property type="project" value="TreeGrafter"/>
</dbReference>
<evidence type="ECO:0000313" key="6">
    <source>
        <dbReference type="EMBL" id="SEA36169.1"/>
    </source>
</evidence>
<dbReference type="InterPro" id="IPR050109">
    <property type="entry name" value="HTH-type_TetR-like_transc_reg"/>
</dbReference>
<feature type="DNA-binding region" description="H-T-H motif" evidence="4">
    <location>
        <begin position="38"/>
        <end position="57"/>
    </location>
</feature>
<feature type="domain" description="HTH tetR-type" evidence="5">
    <location>
        <begin position="15"/>
        <end position="75"/>
    </location>
</feature>
<keyword evidence="3" id="KW-0804">Transcription</keyword>
<evidence type="ECO:0000256" key="2">
    <source>
        <dbReference type="ARBA" id="ARBA00023125"/>
    </source>
</evidence>
<dbReference type="AlphaFoldDB" id="A0A1H4AJP2"/>
<dbReference type="Proteomes" id="UP000199288">
    <property type="component" value="Unassembled WGS sequence"/>
</dbReference>
<dbReference type="PROSITE" id="PS50977">
    <property type="entry name" value="HTH_TETR_2"/>
    <property type="match status" value="1"/>
</dbReference>
<protein>
    <submittedName>
        <fullName evidence="6">Transcriptional regulator, TetR family</fullName>
    </submittedName>
</protein>
<dbReference type="GO" id="GO:0000976">
    <property type="term" value="F:transcription cis-regulatory region binding"/>
    <property type="evidence" value="ECO:0007669"/>
    <property type="project" value="TreeGrafter"/>
</dbReference>
<name>A0A1H4AJP2_9ACTO</name>
<dbReference type="InterPro" id="IPR009057">
    <property type="entry name" value="Homeodomain-like_sf"/>
</dbReference>
<dbReference type="InterPro" id="IPR001647">
    <property type="entry name" value="HTH_TetR"/>
</dbReference>
<evidence type="ECO:0000256" key="1">
    <source>
        <dbReference type="ARBA" id="ARBA00023015"/>
    </source>
</evidence>
<evidence type="ECO:0000259" key="5">
    <source>
        <dbReference type="PROSITE" id="PS50977"/>
    </source>
</evidence>
<reference evidence="7" key="1">
    <citation type="submission" date="2016-10" db="EMBL/GenBank/DDBJ databases">
        <authorList>
            <person name="Varghese N."/>
            <person name="Submissions S."/>
        </authorList>
    </citation>
    <scope>NUCLEOTIDE SEQUENCE [LARGE SCALE GENOMIC DNA]</scope>
    <source>
        <strain evidence="7">KPR-1</strain>
    </source>
</reference>
<keyword evidence="7" id="KW-1185">Reference proteome</keyword>
<organism evidence="6 7">
    <name type="scientific">Bowdeniella nasicola</name>
    <dbReference type="NCBI Taxonomy" id="208480"/>
    <lineage>
        <taxon>Bacteria</taxon>
        <taxon>Bacillati</taxon>
        <taxon>Actinomycetota</taxon>
        <taxon>Actinomycetes</taxon>
        <taxon>Actinomycetales</taxon>
        <taxon>Actinomycetaceae</taxon>
        <taxon>Bowdeniella</taxon>
    </lineage>
</organism>
<dbReference type="SUPFAM" id="SSF46689">
    <property type="entry name" value="Homeodomain-like"/>
    <property type="match status" value="1"/>
</dbReference>
<gene>
    <name evidence="6" type="ORF">SAMN02910418_01418</name>
</gene>
<evidence type="ECO:0000256" key="4">
    <source>
        <dbReference type="PROSITE-ProRule" id="PRU00335"/>
    </source>
</evidence>
<dbReference type="PRINTS" id="PR00455">
    <property type="entry name" value="HTHTETR"/>
</dbReference>